<dbReference type="PROSITE" id="PS51318">
    <property type="entry name" value="TAT"/>
    <property type="match status" value="1"/>
</dbReference>
<evidence type="ECO:0000313" key="1">
    <source>
        <dbReference type="EMBL" id="MFC7337543.1"/>
    </source>
</evidence>
<protein>
    <submittedName>
        <fullName evidence="1">DUF1552 domain-containing protein</fullName>
    </submittedName>
</protein>
<name>A0ABW2L8B3_9BACT</name>
<dbReference type="InterPro" id="IPR006311">
    <property type="entry name" value="TAT_signal"/>
</dbReference>
<dbReference type="InterPro" id="IPR011447">
    <property type="entry name" value="DUF1552"/>
</dbReference>
<comment type="caution">
    <text evidence="1">The sequence shown here is derived from an EMBL/GenBank/DDBJ whole genome shotgun (WGS) entry which is preliminary data.</text>
</comment>
<dbReference type="EMBL" id="JBHTBS010000004">
    <property type="protein sequence ID" value="MFC7337543.1"/>
    <property type="molecule type" value="Genomic_DNA"/>
</dbReference>
<accession>A0ABW2L8B3</accession>
<dbReference type="Proteomes" id="UP001596472">
    <property type="component" value="Unassembled WGS sequence"/>
</dbReference>
<evidence type="ECO:0000313" key="2">
    <source>
        <dbReference type="Proteomes" id="UP001596472"/>
    </source>
</evidence>
<reference evidence="2" key="1">
    <citation type="journal article" date="2019" name="Int. J. Syst. Evol. Microbiol.">
        <title>The Global Catalogue of Microorganisms (GCM) 10K type strain sequencing project: providing services to taxonomists for standard genome sequencing and annotation.</title>
        <authorList>
            <consortium name="The Broad Institute Genomics Platform"/>
            <consortium name="The Broad Institute Genome Sequencing Center for Infectious Disease"/>
            <person name="Wu L."/>
            <person name="Ma J."/>
        </authorList>
    </citation>
    <scope>NUCLEOTIDE SEQUENCE [LARGE SCALE GENOMIC DNA]</scope>
    <source>
        <strain evidence="2">CGMCC 4.1467</strain>
    </source>
</reference>
<gene>
    <name evidence="1" type="ORF">ACFQY0_10175</name>
</gene>
<dbReference type="Pfam" id="PF07586">
    <property type="entry name" value="HXXSHH"/>
    <property type="match status" value="1"/>
</dbReference>
<proteinExistence type="predicted"/>
<organism evidence="1 2">
    <name type="scientific">Haloferula chungangensis</name>
    <dbReference type="NCBI Taxonomy" id="1048331"/>
    <lineage>
        <taxon>Bacteria</taxon>
        <taxon>Pseudomonadati</taxon>
        <taxon>Verrucomicrobiota</taxon>
        <taxon>Verrucomicrobiia</taxon>
        <taxon>Verrucomicrobiales</taxon>
        <taxon>Verrucomicrobiaceae</taxon>
        <taxon>Haloferula</taxon>
    </lineage>
</organism>
<sequence length="452" mass="49864">MKSYDRRSFLRDLGVSAALAPFVGGLPSLLGAESPTSGRKQRLIVMFSPNGTIPEEFWPEVSEDSLSFKRILEPLEDFRDRTLTLRGIANQIRGDGDGHMRGMSCLLTGTELLPGNIQGGGNTPAGWAGGISIDQELRNRLQKDEVTRTRFGSIEFGVAVPNRADPWTRMCYAGADKPLAPISDPQQMLAKLYGDAKDAKTLLGIVDGVKDDISRVAKKLSSEDRQMLDEHLNLVREMEIELSQAGQKEIVHAFPEIDPAVELVDDNTPQLSRMQLDLLVSSMANDMTRVGTLQYMRSVGQARMHWLDVQEGHHGLSHEPDGNMDSREKLIRINRWFAGELAYLARRLSETPEPGSDGTMLDHTLIVWVNELGKGNSHTLNDIPIVMVGGAPGIRMGRSIDLAKRIERKGKEDKREFVSHNRLWMSVAAAMGQPLESFGNADRCGGGALDLS</sequence>
<keyword evidence="2" id="KW-1185">Reference proteome</keyword>
<dbReference type="RefSeq" id="WP_379711922.1">
    <property type="nucleotide sequence ID" value="NZ_JBHTBS010000004.1"/>
</dbReference>